<proteinExistence type="predicted"/>
<feature type="compositionally biased region" description="Basic and acidic residues" evidence="1">
    <location>
        <begin position="175"/>
        <end position="205"/>
    </location>
</feature>
<feature type="compositionally biased region" description="Basic and acidic residues" evidence="1">
    <location>
        <begin position="153"/>
        <end position="165"/>
    </location>
</feature>
<protein>
    <submittedName>
        <fullName evidence="2">Uncharacterized protein</fullName>
    </submittedName>
</protein>
<feature type="compositionally biased region" description="Basic and acidic residues" evidence="1">
    <location>
        <begin position="52"/>
        <end position="65"/>
    </location>
</feature>
<dbReference type="AlphaFoldDB" id="A0A8E2DVC8"/>
<dbReference type="Proteomes" id="UP000250043">
    <property type="component" value="Unassembled WGS sequence"/>
</dbReference>
<name>A0A8E2DVC8_9APHY</name>
<evidence type="ECO:0000313" key="3">
    <source>
        <dbReference type="Proteomes" id="UP000250043"/>
    </source>
</evidence>
<reference evidence="2 3" key="1">
    <citation type="submission" date="2016-07" db="EMBL/GenBank/DDBJ databases">
        <title>Draft genome of the white-rot fungus Obba rivulosa 3A-2.</title>
        <authorList>
            <consortium name="DOE Joint Genome Institute"/>
            <person name="Miettinen O."/>
            <person name="Riley R."/>
            <person name="Acob R."/>
            <person name="Barry K."/>
            <person name="Cullen D."/>
            <person name="De Vries R."/>
            <person name="Hainaut M."/>
            <person name="Hatakka A."/>
            <person name="Henrissat B."/>
            <person name="Hilden K."/>
            <person name="Kuo R."/>
            <person name="Labutti K."/>
            <person name="Lipzen A."/>
            <person name="Makela M.R."/>
            <person name="Sandor L."/>
            <person name="Spatafora J.W."/>
            <person name="Grigoriev I.V."/>
            <person name="Hibbett D.S."/>
        </authorList>
    </citation>
    <scope>NUCLEOTIDE SEQUENCE [LARGE SCALE GENOMIC DNA]</scope>
    <source>
        <strain evidence="2 3">3A-2</strain>
    </source>
</reference>
<evidence type="ECO:0000313" key="2">
    <source>
        <dbReference type="EMBL" id="OCH96318.1"/>
    </source>
</evidence>
<organism evidence="2 3">
    <name type="scientific">Obba rivulosa</name>
    <dbReference type="NCBI Taxonomy" id="1052685"/>
    <lineage>
        <taxon>Eukaryota</taxon>
        <taxon>Fungi</taxon>
        <taxon>Dikarya</taxon>
        <taxon>Basidiomycota</taxon>
        <taxon>Agaricomycotina</taxon>
        <taxon>Agaricomycetes</taxon>
        <taxon>Polyporales</taxon>
        <taxon>Gelatoporiaceae</taxon>
        <taxon>Obba</taxon>
    </lineage>
</organism>
<keyword evidence="3" id="KW-1185">Reference proteome</keyword>
<dbReference type="EMBL" id="KV722331">
    <property type="protein sequence ID" value="OCH96318.1"/>
    <property type="molecule type" value="Genomic_DNA"/>
</dbReference>
<feature type="region of interest" description="Disordered" evidence="1">
    <location>
        <begin position="124"/>
        <end position="237"/>
    </location>
</feature>
<evidence type="ECO:0000256" key="1">
    <source>
        <dbReference type="SAM" id="MobiDB-lite"/>
    </source>
</evidence>
<gene>
    <name evidence="2" type="ORF">OBBRIDRAFT_883239</name>
</gene>
<accession>A0A8E2DVC8</accession>
<feature type="compositionally biased region" description="Basic and acidic residues" evidence="1">
    <location>
        <begin position="1"/>
        <end position="12"/>
    </location>
</feature>
<feature type="region of interest" description="Disordered" evidence="1">
    <location>
        <begin position="1"/>
        <end position="104"/>
    </location>
</feature>
<sequence>MSNTTREREEMKAWFNALRTPDYDKMSPVPPRFAQPPRTVRKPKQRCASSADDSRSPPEGDDGSRTGHSMAGRLDGARRAKRPAAQRPDTNETNPGAIDDELMFERARETGDLVTLARMVANIIEDSRRRFPSSSDRNTASGLVVDWTSSEASDARAEKRARSSDRTPTYQSSPEFEKSVDLLDELARRRAERIDTTENRRRAGEDGQDLASSLPAEKCTTLKTDGGRVRTKRPRPL</sequence>